<organism evidence="1 2">
    <name type="scientific">Portunus trituberculatus</name>
    <name type="common">Swimming crab</name>
    <name type="synonym">Neptunus trituberculatus</name>
    <dbReference type="NCBI Taxonomy" id="210409"/>
    <lineage>
        <taxon>Eukaryota</taxon>
        <taxon>Metazoa</taxon>
        <taxon>Ecdysozoa</taxon>
        <taxon>Arthropoda</taxon>
        <taxon>Crustacea</taxon>
        <taxon>Multicrustacea</taxon>
        <taxon>Malacostraca</taxon>
        <taxon>Eumalacostraca</taxon>
        <taxon>Eucarida</taxon>
        <taxon>Decapoda</taxon>
        <taxon>Pleocyemata</taxon>
        <taxon>Brachyura</taxon>
        <taxon>Eubrachyura</taxon>
        <taxon>Portunoidea</taxon>
        <taxon>Portunidae</taxon>
        <taxon>Portuninae</taxon>
        <taxon>Portunus</taxon>
    </lineage>
</organism>
<sequence>MTHLHSNRDCITGASVLHNGGDKGSHRETNGPGSVALQFDDLIRTVTPMISPKQSTQHTKQYLLTTSLCISLYFSGSSAVPTRGFRSLRRTPAMFTPDHTGTANTIAKMQGIFTKKLHNFSISCNSFECRENFAAKSISLPEESPCSPIIHPWQEDGATLSFCERWKRNLEESRLVPDPITRCLGRPESFHVTYVMISTATEFS</sequence>
<evidence type="ECO:0000313" key="1">
    <source>
        <dbReference type="EMBL" id="MPC18100.1"/>
    </source>
</evidence>
<dbReference type="EMBL" id="VSRR010000646">
    <property type="protein sequence ID" value="MPC18100.1"/>
    <property type="molecule type" value="Genomic_DNA"/>
</dbReference>
<keyword evidence="2" id="KW-1185">Reference proteome</keyword>
<evidence type="ECO:0000313" key="2">
    <source>
        <dbReference type="Proteomes" id="UP000324222"/>
    </source>
</evidence>
<comment type="caution">
    <text evidence="1">The sequence shown here is derived from an EMBL/GenBank/DDBJ whole genome shotgun (WGS) entry which is preliminary data.</text>
</comment>
<accession>A0A5B7D9V2</accession>
<proteinExistence type="predicted"/>
<reference evidence="1 2" key="1">
    <citation type="submission" date="2019-05" db="EMBL/GenBank/DDBJ databases">
        <title>Another draft genome of Portunus trituberculatus and its Hox gene families provides insights of decapod evolution.</title>
        <authorList>
            <person name="Jeong J.-H."/>
            <person name="Song I."/>
            <person name="Kim S."/>
            <person name="Choi T."/>
            <person name="Kim D."/>
            <person name="Ryu S."/>
            <person name="Kim W."/>
        </authorList>
    </citation>
    <scope>NUCLEOTIDE SEQUENCE [LARGE SCALE GENOMIC DNA]</scope>
    <source>
        <tissue evidence="1">Muscle</tissue>
    </source>
</reference>
<dbReference type="Proteomes" id="UP000324222">
    <property type="component" value="Unassembled WGS sequence"/>
</dbReference>
<name>A0A5B7D9V2_PORTR</name>
<dbReference type="AlphaFoldDB" id="A0A5B7D9V2"/>
<gene>
    <name evidence="1" type="ORF">E2C01_010975</name>
</gene>
<protein>
    <submittedName>
        <fullName evidence="1">Uncharacterized protein</fullName>
    </submittedName>
</protein>